<keyword evidence="1" id="KW-1133">Transmembrane helix</keyword>
<dbReference type="EMBL" id="LRQT01000013">
    <property type="protein sequence ID" value="KXA65038.1"/>
    <property type="molecule type" value="Genomic_DNA"/>
</dbReference>
<gene>
    <name evidence="2" type="ORF">HMPREF3233_00551</name>
</gene>
<comment type="caution">
    <text evidence="2">The sequence shown here is derived from an EMBL/GenBank/DDBJ whole genome shotgun (WGS) entry which is preliminary data.</text>
</comment>
<dbReference type="PATRIC" id="fig|39777.7.peg.540"/>
<name>A0A133S5S8_9FIRM</name>
<evidence type="ECO:0000313" key="2">
    <source>
        <dbReference type="EMBL" id="KXA65038.1"/>
    </source>
</evidence>
<dbReference type="AlphaFoldDB" id="A0A133S5S8"/>
<feature type="non-terminal residue" evidence="2">
    <location>
        <position position="1"/>
    </location>
</feature>
<accession>A0A133S5S8</accession>
<organism evidence="2">
    <name type="scientific">Veillonella atypica</name>
    <dbReference type="NCBI Taxonomy" id="39777"/>
    <lineage>
        <taxon>Bacteria</taxon>
        <taxon>Bacillati</taxon>
        <taxon>Bacillota</taxon>
        <taxon>Negativicutes</taxon>
        <taxon>Veillonellales</taxon>
        <taxon>Veillonellaceae</taxon>
        <taxon>Veillonella</taxon>
    </lineage>
</organism>
<keyword evidence="1" id="KW-0812">Transmembrane</keyword>
<keyword evidence="1" id="KW-0472">Membrane</keyword>
<evidence type="ECO:0000313" key="3">
    <source>
        <dbReference type="Proteomes" id="UP000070226"/>
    </source>
</evidence>
<proteinExistence type="predicted"/>
<protein>
    <submittedName>
        <fullName evidence="2">Uncharacterized protein</fullName>
    </submittedName>
</protein>
<evidence type="ECO:0000256" key="1">
    <source>
        <dbReference type="SAM" id="Phobius"/>
    </source>
</evidence>
<dbReference type="Proteomes" id="UP000070226">
    <property type="component" value="Unassembled WGS sequence"/>
</dbReference>
<sequence>HFCTFLEYHLHISILVMVIIKMVAFNLIKKFYSNDNIFNGALLFIC</sequence>
<feature type="transmembrane region" description="Helical" evidence="1">
    <location>
        <begin position="6"/>
        <end position="28"/>
    </location>
</feature>
<reference evidence="2 3" key="1">
    <citation type="submission" date="2016-01" db="EMBL/GenBank/DDBJ databases">
        <authorList>
            <person name="Oliw E.H."/>
        </authorList>
    </citation>
    <scope>NUCLEOTIDE SEQUENCE [LARGE SCALE GENOMIC DNA]</scope>
    <source>
        <strain evidence="2 3">CMW7756B</strain>
    </source>
</reference>